<evidence type="ECO:0000256" key="4">
    <source>
        <dbReference type="ARBA" id="ARBA00022692"/>
    </source>
</evidence>
<keyword evidence="9" id="KW-1185">Reference proteome</keyword>
<proteinExistence type="inferred from homology"/>
<keyword evidence="4 7" id="KW-0812">Transmembrane</keyword>
<gene>
    <name evidence="8" type="ORF">HMPREF9473_04644</name>
</gene>
<protein>
    <recommendedName>
        <fullName evidence="10">Flagellar biosynthetic protein FliR</fullName>
    </recommendedName>
</protein>
<evidence type="ECO:0008006" key="10">
    <source>
        <dbReference type="Google" id="ProtNLM"/>
    </source>
</evidence>
<sequence length="259" mass="28545">MSQDVLQNFDIFLLVLARMAGMVLVNPVFGRKGLPMMVRMGLVLSLSLFVLPAAELQAVAVSGLTTFGMAEAIIKEVMMGLAIGYVFQLFFSMLYVAGDVLDTLFGFSMGKVMDPISGIQSSVFAQFINVFFFLYFFATGSHLLMVKIFAYTYEVVPVGVTGFVSNALLSYLINLFGSVFGMVIRLTLPFAAAEFVLEVTMGVLMKLIPQIQVFVINIQAKILLGLLLMMLFAYPVGAFLDTYISSMMTEVQTVMMSFR</sequence>
<feature type="transmembrane region" description="Helical" evidence="7">
    <location>
        <begin position="222"/>
        <end position="240"/>
    </location>
</feature>
<keyword evidence="3" id="KW-1003">Cell membrane</keyword>
<evidence type="ECO:0000256" key="1">
    <source>
        <dbReference type="ARBA" id="ARBA00004651"/>
    </source>
</evidence>
<feature type="transmembrane region" description="Helical" evidence="7">
    <location>
        <begin position="42"/>
        <end position="65"/>
    </location>
</feature>
<dbReference type="EMBL" id="ADLN01000120">
    <property type="protein sequence ID" value="EHI57535.1"/>
    <property type="molecule type" value="Genomic_DNA"/>
</dbReference>
<dbReference type="OrthoDB" id="9807748at2"/>
<evidence type="ECO:0000256" key="5">
    <source>
        <dbReference type="ARBA" id="ARBA00022989"/>
    </source>
</evidence>
<dbReference type="AlphaFoldDB" id="G5IMB6"/>
<evidence type="ECO:0000256" key="2">
    <source>
        <dbReference type="ARBA" id="ARBA00009772"/>
    </source>
</evidence>
<dbReference type="PRINTS" id="PR00953">
    <property type="entry name" value="TYPE3IMRPROT"/>
</dbReference>
<comment type="subcellular location">
    <subcellularLocation>
        <location evidence="1">Cell membrane</location>
        <topology evidence="1">Multi-pass membrane protein</topology>
    </subcellularLocation>
</comment>
<dbReference type="InterPro" id="IPR002010">
    <property type="entry name" value="T3SS_IM_R"/>
</dbReference>
<name>G5IMB6_9FIRM</name>
<evidence type="ECO:0000313" key="8">
    <source>
        <dbReference type="EMBL" id="EHI57535.1"/>
    </source>
</evidence>
<feature type="transmembrane region" description="Helical" evidence="7">
    <location>
        <begin position="77"/>
        <end position="98"/>
    </location>
</feature>
<feature type="transmembrane region" description="Helical" evidence="7">
    <location>
        <begin position="179"/>
        <end position="201"/>
    </location>
</feature>
<comment type="similarity">
    <text evidence="2">Belongs to the FliR/MopE/SpaR family.</text>
</comment>
<dbReference type="PATRIC" id="fig|742737.3.peg.4632"/>
<organism evidence="8 9">
    <name type="scientific">Hungatella hathewayi WAL-18680</name>
    <dbReference type="NCBI Taxonomy" id="742737"/>
    <lineage>
        <taxon>Bacteria</taxon>
        <taxon>Bacillati</taxon>
        <taxon>Bacillota</taxon>
        <taxon>Clostridia</taxon>
        <taxon>Lachnospirales</taxon>
        <taxon>Lachnospiraceae</taxon>
        <taxon>Hungatella</taxon>
    </lineage>
</organism>
<dbReference type="PANTHER" id="PTHR30065">
    <property type="entry name" value="FLAGELLAR BIOSYNTHETIC PROTEIN FLIR"/>
    <property type="match status" value="1"/>
</dbReference>
<evidence type="ECO:0000313" key="9">
    <source>
        <dbReference type="Proteomes" id="UP000005384"/>
    </source>
</evidence>
<feature type="transmembrane region" description="Helical" evidence="7">
    <location>
        <begin position="150"/>
        <end position="173"/>
    </location>
</feature>
<comment type="caution">
    <text evidence="8">The sequence shown here is derived from an EMBL/GenBank/DDBJ whole genome shotgun (WGS) entry which is preliminary data.</text>
</comment>
<dbReference type="RefSeq" id="WP_006782632.1">
    <property type="nucleotide sequence ID" value="NZ_CP040506.1"/>
</dbReference>
<keyword evidence="5 7" id="KW-1133">Transmembrane helix</keyword>
<evidence type="ECO:0000256" key="6">
    <source>
        <dbReference type="ARBA" id="ARBA00023136"/>
    </source>
</evidence>
<feature type="transmembrane region" description="Helical" evidence="7">
    <location>
        <begin position="12"/>
        <end position="30"/>
    </location>
</feature>
<feature type="transmembrane region" description="Helical" evidence="7">
    <location>
        <begin position="118"/>
        <end position="138"/>
    </location>
</feature>
<dbReference type="GO" id="GO:0005886">
    <property type="term" value="C:plasma membrane"/>
    <property type="evidence" value="ECO:0007669"/>
    <property type="project" value="UniProtKB-SubCell"/>
</dbReference>
<accession>G5IMB6</accession>
<dbReference type="PANTHER" id="PTHR30065:SF1">
    <property type="entry name" value="SURFACE PRESENTATION OF ANTIGENS PROTEIN SPAR"/>
    <property type="match status" value="1"/>
</dbReference>
<evidence type="ECO:0000256" key="3">
    <source>
        <dbReference type="ARBA" id="ARBA00022475"/>
    </source>
</evidence>
<keyword evidence="6 7" id="KW-0472">Membrane</keyword>
<dbReference type="Pfam" id="PF01311">
    <property type="entry name" value="Bac_export_1"/>
    <property type="match status" value="1"/>
</dbReference>
<dbReference type="GO" id="GO:0006605">
    <property type="term" value="P:protein targeting"/>
    <property type="evidence" value="ECO:0007669"/>
    <property type="project" value="InterPro"/>
</dbReference>
<dbReference type="HOGENOM" id="CLU_063626_2_1_9"/>
<reference evidence="8 9" key="1">
    <citation type="submission" date="2011-08" db="EMBL/GenBank/DDBJ databases">
        <title>The Genome Sequence of Clostridium hathewayi WAL-18680.</title>
        <authorList>
            <consortium name="The Broad Institute Genome Sequencing Platform"/>
            <person name="Earl A."/>
            <person name="Ward D."/>
            <person name="Feldgarden M."/>
            <person name="Gevers D."/>
            <person name="Finegold S.M."/>
            <person name="Summanen P.H."/>
            <person name="Molitoris D.R."/>
            <person name="Song M."/>
            <person name="Daigneault M."/>
            <person name="Allen-Vercoe E."/>
            <person name="Young S.K."/>
            <person name="Zeng Q."/>
            <person name="Gargeya S."/>
            <person name="Fitzgerald M."/>
            <person name="Haas B."/>
            <person name="Abouelleil A."/>
            <person name="Alvarado L."/>
            <person name="Arachchi H.M."/>
            <person name="Berlin A."/>
            <person name="Brown A."/>
            <person name="Chapman S.B."/>
            <person name="Chen Z."/>
            <person name="Dunbar C."/>
            <person name="Freedman E."/>
            <person name="Gearin G."/>
            <person name="Gellesch M."/>
            <person name="Goldberg J."/>
            <person name="Griggs A."/>
            <person name="Gujja S."/>
            <person name="Heiman D."/>
            <person name="Howarth C."/>
            <person name="Larson L."/>
            <person name="Lui A."/>
            <person name="MacDonald P.J.P."/>
            <person name="Montmayeur A."/>
            <person name="Murphy C."/>
            <person name="Neiman D."/>
            <person name="Pearson M."/>
            <person name="Priest M."/>
            <person name="Roberts A."/>
            <person name="Saif S."/>
            <person name="Shea T."/>
            <person name="Shenoy N."/>
            <person name="Sisk P."/>
            <person name="Stolte C."/>
            <person name="Sykes S."/>
            <person name="Wortman J."/>
            <person name="Nusbaum C."/>
            <person name="Birren B."/>
        </authorList>
    </citation>
    <scope>NUCLEOTIDE SEQUENCE [LARGE SCALE GENOMIC DNA]</scope>
    <source>
        <strain evidence="8 9">WAL-18680</strain>
    </source>
</reference>
<dbReference type="Proteomes" id="UP000005384">
    <property type="component" value="Unassembled WGS sequence"/>
</dbReference>
<evidence type="ECO:0000256" key="7">
    <source>
        <dbReference type="SAM" id="Phobius"/>
    </source>
</evidence>